<accession>A0AAW0ZQ39</accession>
<name>A0AAW0ZQ39_9HYME</name>
<dbReference type="EMBL" id="JAWNGG020000141">
    <property type="protein sequence ID" value="KAK9299810.1"/>
    <property type="molecule type" value="Genomic_DNA"/>
</dbReference>
<sequence>MCLLLIRHVKHLEITCFVTFPLPLYLRVIANMSQSNSKIVSSIVKATIIAQSETTTQQTTIEILASAGTNRNGKPMKSNLTTMLRESVAPTSRLRITYSTSRLY</sequence>
<reference evidence="1 2" key="1">
    <citation type="submission" date="2024-05" db="EMBL/GenBank/DDBJ databases">
        <title>The nuclear and mitochondrial genome assemblies of Tetragonisca angustula (Apidae: Meliponini), a tiny yet remarkable pollinator in the Neotropics.</title>
        <authorList>
            <person name="Ferrari R."/>
            <person name="Ricardo P.C."/>
            <person name="Dias F.C."/>
            <person name="Araujo N.S."/>
            <person name="Soares D.O."/>
            <person name="Zhou Q.-S."/>
            <person name="Zhu C.-D."/>
            <person name="Coutinho L."/>
            <person name="Airas M.C."/>
            <person name="Batista T.M."/>
        </authorList>
    </citation>
    <scope>NUCLEOTIDE SEQUENCE [LARGE SCALE GENOMIC DNA]</scope>
    <source>
        <strain evidence="1">ASF017062</strain>
        <tissue evidence="1">Abdomen</tissue>
    </source>
</reference>
<evidence type="ECO:0000313" key="1">
    <source>
        <dbReference type="EMBL" id="KAK9299810.1"/>
    </source>
</evidence>
<gene>
    <name evidence="1" type="ORF">QLX08_007306</name>
</gene>
<organism evidence="1 2">
    <name type="scientific">Tetragonisca angustula</name>
    <dbReference type="NCBI Taxonomy" id="166442"/>
    <lineage>
        <taxon>Eukaryota</taxon>
        <taxon>Metazoa</taxon>
        <taxon>Ecdysozoa</taxon>
        <taxon>Arthropoda</taxon>
        <taxon>Hexapoda</taxon>
        <taxon>Insecta</taxon>
        <taxon>Pterygota</taxon>
        <taxon>Neoptera</taxon>
        <taxon>Endopterygota</taxon>
        <taxon>Hymenoptera</taxon>
        <taxon>Apocrita</taxon>
        <taxon>Aculeata</taxon>
        <taxon>Apoidea</taxon>
        <taxon>Anthophila</taxon>
        <taxon>Apidae</taxon>
        <taxon>Tetragonisca</taxon>
    </lineage>
</organism>
<evidence type="ECO:0000313" key="2">
    <source>
        <dbReference type="Proteomes" id="UP001432146"/>
    </source>
</evidence>
<dbReference type="AlphaFoldDB" id="A0AAW0ZQ39"/>
<proteinExistence type="predicted"/>
<comment type="caution">
    <text evidence="1">The sequence shown here is derived from an EMBL/GenBank/DDBJ whole genome shotgun (WGS) entry which is preliminary data.</text>
</comment>
<dbReference type="Proteomes" id="UP001432146">
    <property type="component" value="Unassembled WGS sequence"/>
</dbReference>
<keyword evidence="2" id="KW-1185">Reference proteome</keyword>
<protein>
    <submittedName>
        <fullName evidence="1">Uncharacterized protein</fullName>
    </submittedName>
</protein>